<gene>
    <name evidence="1" type="ORF">DD238_008351</name>
</gene>
<protein>
    <submittedName>
        <fullName evidence="1">Uncharacterized protein</fullName>
    </submittedName>
</protein>
<evidence type="ECO:0000313" key="2">
    <source>
        <dbReference type="Proteomes" id="UP000282087"/>
    </source>
</evidence>
<dbReference type="Proteomes" id="UP000282087">
    <property type="component" value="Unassembled WGS sequence"/>
</dbReference>
<reference evidence="1 2" key="1">
    <citation type="submission" date="2018-06" db="EMBL/GenBank/DDBJ databases">
        <title>Comparative genomics of downy mildews reveals potential adaptations to biotrophy.</title>
        <authorList>
            <person name="Fletcher K."/>
            <person name="Klosterman S.J."/>
            <person name="Derevnina L."/>
            <person name="Martin F."/>
            <person name="Koike S."/>
            <person name="Reyes Chin-Wo S."/>
            <person name="Mou B."/>
            <person name="Michelmore R."/>
        </authorList>
    </citation>
    <scope>NUCLEOTIDE SEQUENCE [LARGE SCALE GENOMIC DNA]</scope>
    <source>
        <strain evidence="1 2">R14</strain>
    </source>
</reference>
<comment type="caution">
    <text evidence="1">The sequence shown here is derived from an EMBL/GenBank/DDBJ whole genome shotgun (WGS) entry which is preliminary data.</text>
</comment>
<name>A0A3M6V7K5_9STRA</name>
<keyword evidence="2" id="KW-1185">Reference proteome</keyword>
<sequence>MLVKKKRELFPGHTLASPGNINLIPFRYTRLHTKRKDEPHASNNPAFKRNFLSLRIDSPVSNY</sequence>
<dbReference type="EMBL" id="QLLG01000797">
    <property type="protein sequence ID" value="RMX62289.1"/>
    <property type="molecule type" value="Genomic_DNA"/>
</dbReference>
<organism evidence="1 2">
    <name type="scientific">Peronospora effusa</name>
    <dbReference type="NCBI Taxonomy" id="542832"/>
    <lineage>
        <taxon>Eukaryota</taxon>
        <taxon>Sar</taxon>
        <taxon>Stramenopiles</taxon>
        <taxon>Oomycota</taxon>
        <taxon>Peronosporomycetes</taxon>
        <taxon>Peronosporales</taxon>
        <taxon>Peronosporaceae</taxon>
        <taxon>Peronospora</taxon>
    </lineage>
</organism>
<evidence type="ECO:0000313" key="1">
    <source>
        <dbReference type="EMBL" id="RMX62289.1"/>
    </source>
</evidence>
<proteinExistence type="predicted"/>
<dbReference type="AlphaFoldDB" id="A0A3M6V7K5"/>
<accession>A0A3M6V7K5</accession>